<protein>
    <submittedName>
        <fullName evidence="5">Helix-turn-helix domain-containing protein</fullName>
    </submittedName>
</protein>
<dbReference type="PANTHER" id="PTHR46797">
    <property type="entry name" value="HTH-TYPE TRANSCRIPTIONAL REGULATOR"/>
    <property type="match status" value="1"/>
</dbReference>
<dbReference type="PANTHER" id="PTHR46797:SF23">
    <property type="entry name" value="HTH-TYPE TRANSCRIPTIONAL REGULATOR SUTR"/>
    <property type="match status" value="1"/>
</dbReference>
<dbReference type="SUPFAM" id="SSF47413">
    <property type="entry name" value="lambda repressor-like DNA-binding domains"/>
    <property type="match status" value="1"/>
</dbReference>
<proteinExistence type="predicted"/>
<comment type="caution">
    <text evidence="5">The sequence shown here is derived from an EMBL/GenBank/DDBJ whole genome shotgun (WGS) entry which is preliminary data.</text>
</comment>
<reference evidence="6" key="1">
    <citation type="journal article" date="2019" name="Int. J. Syst. Evol. Microbiol.">
        <title>The Global Catalogue of Microorganisms (GCM) 10K type strain sequencing project: providing services to taxonomists for standard genome sequencing and annotation.</title>
        <authorList>
            <consortium name="The Broad Institute Genomics Platform"/>
            <consortium name="The Broad Institute Genome Sequencing Center for Infectious Disease"/>
            <person name="Wu L."/>
            <person name="Ma J."/>
        </authorList>
    </citation>
    <scope>NUCLEOTIDE SEQUENCE [LARGE SCALE GENOMIC DNA]</scope>
    <source>
        <strain evidence="6">CCUG 53270</strain>
    </source>
</reference>
<name>A0ABW3UX92_9BACL</name>
<gene>
    <name evidence="5" type="ORF">ACFQ4B_33080</name>
</gene>
<dbReference type="RefSeq" id="WP_345592530.1">
    <property type="nucleotide sequence ID" value="NZ_BAABJG010000035.1"/>
</dbReference>
<dbReference type="SMART" id="SM00530">
    <property type="entry name" value="HTH_XRE"/>
    <property type="match status" value="1"/>
</dbReference>
<dbReference type="InterPro" id="IPR010982">
    <property type="entry name" value="Lambda_DNA-bd_dom_sf"/>
</dbReference>
<dbReference type="Pfam" id="PF01381">
    <property type="entry name" value="HTH_3"/>
    <property type="match status" value="1"/>
</dbReference>
<keyword evidence="3" id="KW-0804">Transcription</keyword>
<dbReference type="InterPro" id="IPR001387">
    <property type="entry name" value="Cro/C1-type_HTH"/>
</dbReference>
<evidence type="ECO:0000313" key="6">
    <source>
        <dbReference type="Proteomes" id="UP001597180"/>
    </source>
</evidence>
<dbReference type="CDD" id="cd00093">
    <property type="entry name" value="HTH_XRE"/>
    <property type="match status" value="1"/>
</dbReference>
<sequence>MSSLRKLIGERIRYIRKLKGLTQEELSEKAQIRYTYLSDVERGDRNASLDSLEKIIRALDIQTSDLFDFSELHVDQTNLELKDTLEVHYNFLKNKNLEDVKMIHRITKDIFKSIESK</sequence>
<evidence type="ECO:0000259" key="4">
    <source>
        <dbReference type="PROSITE" id="PS50943"/>
    </source>
</evidence>
<evidence type="ECO:0000256" key="1">
    <source>
        <dbReference type="ARBA" id="ARBA00023015"/>
    </source>
</evidence>
<keyword evidence="2" id="KW-0238">DNA-binding</keyword>
<keyword evidence="6" id="KW-1185">Reference proteome</keyword>
<evidence type="ECO:0000313" key="5">
    <source>
        <dbReference type="EMBL" id="MFD1224954.1"/>
    </source>
</evidence>
<dbReference type="PROSITE" id="PS50943">
    <property type="entry name" value="HTH_CROC1"/>
    <property type="match status" value="1"/>
</dbReference>
<dbReference type="Proteomes" id="UP001597180">
    <property type="component" value="Unassembled WGS sequence"/>
</dbReference>
<keyword evidence="1" id="KW-0805">Transcription regulation</keyword>
<dbReference type="EMBL" id="JBHTLU010000053">
    <property type="protein sequence ID" value="MFD1224954.1"/>
    <property type="molecule type" value="Genomic_DNA"/>
</dbReference>
<organism evidence="5 6">
    <name type="scientific">Paenibacillus vulneris</name>
    <dbReference type="NCBI Taxonomy" id="1133364"/>
    <lineage>
        <taxon>Bacteria</taxon>
        <taxon>Bacillati</taxon>
        <taxon>Bacillota</taxon>
        <taxon>Bacilli</taxon>
        <taxon>Bacillales</taxon>
        <taxon>Paenibacillaceae</taxon>
        <taxon>Paenibacillus</taxon>
    </lineage>
</organism>
<feature type="domain" description="HTH cro/C1-type" evidence="4">
    <location>
        <begin position="12"/>
        <end position="66"/>
    </location>
</feature>
<accession>A0ABW3UX92</accession>
<dbReference type="InterPro" id="IPR050807">
    <property type="entry name" value="TransReg_Diox_bact_type"/>
</dbReference>
<evidence type="ECO:0000256" key="3">
    <source>
        <dbReference type="ARBA" id="ARBA00023163"/>
    </source>
</evidence>
<dbReference type="Gene3D" id="1.10.260.40">
    <property type="entry name" value="lambda repressor-like DNA-binding domains"/>
    <property type="match status" value="1"/>
</dbReference>
<evidence type="ECO:0000256" key="2">
    <source>
        <dbReference type="ARBA" id="ARBA00023125"/>
    </source>
</evidence>